<comment type="subcellular location">
    <subcellularLocation>
        <location evidence="1">Nucleus</location>
    </subcellularLocation>
</comment>
<dbReference type="SUPFAM" id="SSF50249">
    <property type="entry name" value="Nucleic acid-binding proteins"/>
    <property type="match status" value="1"/>
</dbReference>
<keyword evidence="4" id="KW-0240">DNA-directed RNA polymerase</keyword>
<keyword evidence="11" id="KW-1185">Reference proteome</keyword>
<evidence type="ECO:0000256" key="2">
    <source>
        <dbReference type="ARBA" id="ARBA00009307"/>
    </source>
</evidence>
<dbReference type="InterPro" id="IPR045113">
    <property type="entry name" value="Rpb7-like"/>
</dbReference>
<reference evidence="9 11" key="1">
    <citation type="submission" date="2017-06" db="EMBL/GenBank/DDBJ databases">
        <title>A platform for efficient transgenesis in Macrostomum lignano, a flatworm model organism for stem cell research.</title>
        <authorList>
            <person name="Berezikov E."/>
        </authorList>
    </citation>
    <scope>NUCLEOTIDE SEQUENCE [LARGE SCALE GENOMIC DNA]</scope>
    <source>
        <strain evidence="9">DV1</strain>
        <tissue evidence="9">Whole organism</tissue>
    </source>
</reference>
<dbReference type="AlphaFoldDB" id="A0A267DS95"/>
<evidence type="ECO:0000256" key="5">
    <source>
        <dbReference type="ARBA" id="ARBA00023163"/>
    </source>
</evidence>
<dbReference type="OrthoDB" id="1162399at2759"/>
<feature type="domain" description="S1 motif" evidence="8">
    <location>
        <begin position="82"/>
        <end position="171"/>
    </location>
</feature>
<dbReference type="SUPFAM" id="SSF88798">
    <property type="entry name" value="N-terminal, heterodimerisation domain of RBP7 (RpoE)"/>
    <property type="match status" value="1"/>
</dbReference>
<dbReference type="GO" id="GO:0060213">
    <property type="term" value="P:positive regulation of nuclear-transcribed mRNA poly(A) tail shortening"/>
    <property type="evidence" value="ECO:0007669"/>
    <property type="project" value="TreeGrafter"/>
</dbReference>
<dbReference type="GO" id="GO:0000932">
    <property type="term" value="C:P-body"/>
    <property type="evidence" value="ECO:0007669"/>
    <property type="project" value="TreeGrafter"/>
</dbReference>
<dbReference type="EMBL" id="NIVC01000868">
    <property type="protein sequence ID" value="PAA75659.1"/>
    <property type="molecule type" value="Genomic_DNA"/>
</dbReference>
<dbReference type="PANTHER" id="PTHR12709">
    <property type="entry name" value="DNA-DIRECTED RNA POLYMERASE II, III"/>
    <property type="match status" value="1"/>
</dbReference>
<dbReference type="GO" id="GO:0003697">
    <property type="term" value="F:single-stranded DNA binding"/>
    <property type="evidence" value="ECO:0007669"/>
    <property type="project" value="TreeGrafter"/>
</dbReference>
<dbReference type="CDD" id="cd04329">
    <property type="entry name" value="RNAP_II_Rpb7_N"/>
    <property type="match status" value="1"/>
</dbReference>
<dbReference type="GO" id="GO:0003727">
    <property type="term" value="F:single-stranded RNA binding"/>
    <property type="evidence" value="ECO:0007669"/>
    <property type="project" value="TreeGrafter"/>
</dbReference>
<dbReference type="Proteomes" id="UP000215902">
    <property type="component" value="Unassembled WGS sequence"/>
</dbReference>
<evidence type="ECO:0000313" key="11">
    <source>
        <dbReference type="Proteomes" id="UP000215902"/>
    </source>
</evidence>
<organism evidence="9 11">
    <name type="scientific">Macrostomum lignano</name>
    <dbReference type="NCBI Taxonomy" id="282301"/>
    <lineage>
        <taxon>Eukaryota</taxon>
        <taxon>Metazoa</taxon>
        <taxon>Spiralia</taxon>
        <taxon>Lophotrochozoa</taxon>
        <taxon>Platyhelminthes</taxon>
        <taxon>Rhabditophora</taxon>
        <taxon>Macrostomorpha</taxon>
        <taxon>Macrostomida</taxon>
        <taxon>Macrostomidae</taxon>
        <taxon>Macrostomum</taxon>
    </lineage>
</organism>
<dbReference type="InterPro" id="IPR005576">
    <property type="entry name" value="Rpb7-like_N"/>
</dbReference>
<dbReference type="PANTHER" id="PTHR12709:SF4">
    <property type="entry name" value="DNA-DIRECTED RNA POLYMERASE II SUBUNIT RPB7"/>
    <property type="match status" value="1"/>
</dbReference>
<dbReference type="FunFam" id="3.30.1490.120:FF:000001">
    <property type="entry name" value="DNA-directed RNA polymerase II subunit RPB7"/>
    <property type="match status" value="1"/>
</dbReference>
<keyword evidence="5" id="KW-0804">Transcription</keyword>
<dbReference type="GO" id="GO:0031369">
    <property type="term" value="F:translation initiation factor binding"/>
    <property type="evidence" value="ECO:0007669"/>
    <property type="project" value="TreeGrafter"/>
</dbReference>
<sequence>MFYFVVLEHEILLHPRYFGPEIQQIITKKLHSEVEGTCNGKYGFIVCVSRVTHVGDGIIQPGRGFVLYPVKYNAVVFRPFKGEVLDAVVTQVNKVGIFTEAGPLSVFISRHSIPGNMKFDPTSNPPCYKTEDEESVIQEDDDIRIRIMGMRVDANDIFGVGTLMDDFLGLS</sequence>
<evidence type="ECO:0000256" key="7">
    <source>
        <dbReference type="ARBA" id="ARBA00073912"/>
    </source>
</evidence>
<dbReference type="Pfam" id="PF00575">
    <property type="entry name" value="S1"/>
    <property type="match status" value="1"/>
</dbReference>
<dbReference type="PROSITE" id="PS50126">
    <property type="entry name" value="S1"/>
    <property type="match status" value="1"/>
</dbReference>
<comment type="similarity">
    <text evidence="2">Belongs to the eukaryotic RPB7/RPC8 RNA polymerase subunit family.</text>
</comment>
<dbReference type="InterPro" id="IPR012340">
    <property type="entry name" value="NA-bd_OB-fold"/>
</dbReference>
<protein>
    <recommendedName>
        <fullName evidence="3">DNA-directed RNA polymerase II subunit RPB7</fullName>
    </recommendedName>
    <alternativeName>
        <fullName evidence="7">DNA-directed RNA polymerase II subunit rpb7</fullName>
    </alternativeName>
</protein>
<evidence type="ECO:0000256" key="4">
    <source>
        <dbReference type="ARBA" id="ARBA00022478"/>
    </source>
</evidence>
<dbReference type="EMBL" id="NIVC01003289">
    <property type="protein sequence ID" value="PAA52170.1"/>
    <property type="molecule type" value="Genomic_DNA"/>
</dbReference>
<evidence type="ECO:0000256" key="1">
    <source>
        <dbReference type="ARBA" id="ARBA00004123"/>
    </source>
</evidence>
<dbReference type="Gene3D" id="2.40.50.140">
    <property type="entry name" value="Nucleic acid-binding proteins"/>
    <property type="match status" value="1"/>
</dbReference>
<evidence type="ECO:0000256" key="6">
    <source>
        <dbReference type="ARBA" id="ARBA00023242"/>
    </source>
</evidence>
<accession>A0A267DS95</accession>
<evidence type="ECO:0000256" key="3">
    <source>
        <dbReference type="ARBA" id="ARBA00015928"/>
    </source>
</evidence>
<dbReference type="Gene3D" id="3.30.1490.120">
    <property type="entry name" value="RNA polymerase Rpb7-like, N-terminal domain"/>
    <property type="match status" value="1"/>
</dbReference>
<dbReference type="InterPro" id="IPR036898">
    <property type="entry name" value="RNA_pol_Rpb7-like_N_sf"/>
</dbReference>
<evidence type="ECO:0000313" key="10">
    <source>
        <dbReference type="EMBL" id="PAA75659.1"/>
    </source>
</evidence>
<comment type="caution">
    <text evidence="9">The sequence shown here is derived from an EMBL/GenBank/DDBJ whole genome shotgun (WGS) entry which is preliminary data.</text>
</comment>
<dbReference type="CDD" id="cd04462">
    <property type="entry name" value="S1_RNAPII_Rpb7"/>
    <property type="match status" value="1"/>
</dbReference>
<name>A0A267DS95_9PLAT</name>
<keyword evidence="6" id="KW-0539">Nucleus</keyword>
<evidence type="ECO:0000313" key="9">
    <source>
        <dbReference type="EMBL" id="PAA52170.1"/>
    </source>
</evidence>
<dbReference type="GO" id="GO:0005665">
    <property type="term" value="C:RNA polymerase II, core complex"/>
    <property type="evidence" value="ECO:0007669"/>
    <property type="project" value="TreeGrafter"/>
</dbReference>
<dbReference type="Pfam" id="PF03876">
    <property type="entry name" value="SHS2_Rpb7-N"/>
    <property type="match status" value="1"/>
</dbReference>
<evidence type="ECO:0000259" key="8">
    <source>
        <dbReference type="PROSITE" id="PS50126"/>
    </source>
</evidence>
<dbReference type="GO" id="GO:0045948">
    <property type="term" value="P:positive regulation of translational initiation"/>
    <property type="evidence" value="ECO:0007669"/>
    <property type="project" value="TreeGrafter"/>
</dbReference>
<dbReference type="FunFam" id="2.40.50.140:FF:000043">
    <property type="entry name" value="DNA-directed RNA polymerase II subunit RPB7"/>
    <property type="match status" value="1"/>
</dbReference>
<dbReference type="GO" id="GO:0006367">
    <property type="term" value="P:transcription initiation at RNA polymerase II promoter"/>
    <property type="evidence" value="ECO:0007669"/>
    <property type="project" value="TreeGrafter"/>
</dbReference>
<gene>
    <name evidence="10" type="ORF">BOX15_Mlig022222g1</name>
    <name evidence="9" type="ORF">BOX15_Mlig032189g1</name>
</gene>
<proteinExistence type="inferred from homology"/>
<dbReference type="STRING" id="282301.A0A267DS95"/>
<dbReference type="InterPro" id="IPR003029">
    <property type="entry name" value="S1_domain"/>
</dbReference>